<organism evidence="2 3">
    <name type="scientific">Aquilegia coerulea</name>
    <name type="common">Rocky mountain columbine</name>
    <dbReference type="NCBI Taxonomy" id="218851"/>
    <lineage>
        <taxon>Eukaryota</taxon>
        <taxon>Viridiplantae</taxon>
        <taxon>Streptophyta</taxon>
        <taxon>Embryophyta</taxon>
        <taxon>Tracheophyta</taxon>
        <taxon>Spermatophyta</taxon>
        <taxon>Magnoliopsida</taxon>
        <taxon>Ranunculales</taxon>
        <taxon>Ranunculaceae</taxon>
        <taxon>Thalictroideae</taxon>
        <taxon>Aquilegia</taxon>
    </lineage>
</organism>
<sequence>MAAATHVPMRTNITTTLLLTVMVLVCSIPSGQGSIIECYNKCSGNMFMCWPKCAITGVLIGGCLTKCFSDAQDCFFACD</sequence>
<feature type="chain" id="PRO_5013942197" description="Knottin scorpion toxin-like domain-containing protein" evidence="1">
    <location>
        <begin position="34"/>
        <end position="79"/>
    </location>
</feature>
<reference evidence="2 3" key="1">
    <citation type="submission" date="2017-09" db="EMBL/GenBank/DDBJ databases">
        <title>WGS assembly of Aquilegia coerulea Goldsmith.</title>
        <authorList>
            <person name="Hodges S."/>
            <person name="Kramer E."/>
            <person name="Nordborg M."/>
            <person name="Tomkins J."/>
            <person name="Borevitz J."/>
            <person name="Derieg N."/>
            <person name="Yan J."/>
            <person name="Mihaltcheva S."/>
            <person name="Hayes R.D."/>
            <person name="Rokhsar D."/>
        </authorList>
    </citation>
    <scope>NUCLEOTIDE SEQUENCE [LARGE SCALE GENOMIC DNA]</scope>
    <source>
        <strain evidence="3">cv. Goldsmith</strain>
    </source>
</reference>
<name>A0A2G5C2A7_AQUCA</name>
<dbReference type="InParanoid" id="A0A2G5C2A7"/>
<evidence type="ECO:0008006" key="4">
    <source>
        <dbReference type="Google" id="ProtNLM"/>
    </source>
</evidence>
<evidence type="ECO:0000313" key="2">
    <source>
        <dbReference type="EMBL" id="PIA25416.1"/>
    </source>
</evidence>
<accession>A0A2G5C2A7</accession>
<keyword evidence="3" id="KW-1185">Reference proteome</keyword>
<protein>
    <recommendedName>
        <fullName evidence="4">Knottin scorpion toxin-like domain-containing protein</fullName>
    </recommendedName>
</protein>
<dbReference type="Proteomes" id="UP000230069">
    <property type="component" value="Unassembled WGS sequence"/>
</dbReference>
<feature type="signal peptide" evidence="1">
    <location>
        <begin position="1"/>
        <end position="33"/>
    </location>
</feature>
<evidence type="ECO:0000313" key="3">
    <source>
        <dbReference type="Proteomes" id="UP000230069"/>
    </source>
</evidence>
<gene>
    <name evidence="2" type="ORF">AQUCO_11500013v1</name>
</gene>
<dbReference type="EMBL" id="KZ305131">
    <property type="protein sequence ID" value="PIA25416.1"/>
    <property type="molecule type" value="Genomic_DNA"/>
</dbReference>
<proteinExistence type="predicted"/>
<keyword evidence="1" id="KW-0732">Signal</keyword>
<evidence type="ECO:0000256" key="1">
    <source>
        <dbReference type="SAM" id="SignalP"/>
    </source>
</evidence>
<dbReference type="AlphaFoldDB" id="A0A2G5C2A7"/>